<dbReference type="EMBL" id="SRRZ01000096">
    <property type="protein sequence ID" value="NQE36756.1"/>
    <property type="molecule type" value="Genomic_DNA"/>
</dbReference>
<protein>
    <submittedName>
        <fullName evidence="1">Uncharacterized protein</fullName>
    </submittedName>
</protein>
<name>A0ABX2D2H3_9CYAN</name>
<organism evidence="1 2">
    <name type="scientific">Microcoleus asticus IPMA8</name>
    <dbReference type="NCBI Taxonomy" id="2563858"/>
    <lineage>
        <taxon>Bacteria</taxon>
        <taxon>Bacillati</taxon>
        <taxon>Cyanobacteriota</taxon>
        <taxon>Cyanophyceae</taxon>
        <taxon>Oscillatoriophycideae</taxon>
        <taxon>Oscillatoriales</taxon>
        <taxon>Microcoleaceae</taxon>
        <taxon>Microcoleus</taxon>
        <taxon>Microcoleus asticus</taxon>
    </lineage>
</organism>
<dbReference type="Proteomes" id="UP000702425">
    <property type="component" value="Unassembled WGS sequence"/>
</dbReference>
<sequence length="141" mass="15963">MLTGLIMNSLNLPIPEKVEQQLRLLPATDEGLKLNNHPERGEELVPCEVTHEIVAPDFFPGNTAKLVFYATQNYVTMAHSRPASYGETPLTIYESKESAWRDACFDACFELGLLNRIDDTVTNRIIEKATKLINSLKWWAI</sequence>
<reference evidence="1 2" key="1">
    <citation type="journal article" date="2020" name="Sci. Rep.">
        <title>A novel cyanobacterial geosmin producer, revising GeoA distribution and dispersion patterns in Bacteria.</title>
        <authorList>
            <person name="Churro C."/>
            <person name="Semedo-Aguiar A.P."/>
            <person name="Silva A.D."/>
            <person name="Pereira-Leal J.B."/>
            <person name="Leite R.B."/>
        </authorList>
    </citation>
    <scope>NUCLEOTIDE SEQUENCE [LARGE SCALE GENOMIC DNA]</scope>
    <source>
        <strain evidence="1 2">IPMA8</strain>
    </source>
</reference>
<proteinExistence type="predicted"/>
<evidence type="ECO:0000313" key="1">
    <source>
        <dbReference type="EMBL" id="NQE36756.1"/>
    </source>
</evidence>
<evidence type="ECO:0000313" key="2">
    <source>
        <dbReference type="Proteomes" id="UP000702425"/>
    </source>
</evidence>
<gene>
    <name evidence="1" type="ORF">E5S67_04521</name>
</gene>
<keyword evidence="2" id="KW-1185">Reference proteome</keyword>
<accession>A0ABX2D2H3</accession>
<comment type="caution">
    <text evidence="1">The sequence shown here is derived from an EMBL/GenBank/DDBJ whole genome shotgun (WGS) entry which is preliminary data.</text>
</comment>